<dbReference type="OrthoDB" id="4457864at2"/>
<dbReference type="GO" id="GO:0006355">
    <property type="term" value="P:regulation of DNA-templated transcription"/>
    <property type="evidence" value="ECO:0007669"/>
    <property type="project" value="InterPro"/>
</dbReference>
<evidence type="ECO:0008006" key="3">
    <source>
        <dbReference type="Google" id="ProtNLM"/>
    </source>
</evidence>
<dbReference type="AlphaFoldDB" id="A0A5J5G383"/>
<keyword evidence="2" id="KW-1185">Reference proteome</keyword>
<dbReference type="RefSeq" id="WP_150434648.1">
    <property type="nucleotide sequence ID" value="NZ_VYKJ01000003.1"/>
</dbReference>
<name>A0A5J5G383_9GAMM</name>
<dbReference type="Proteomes" id="UP000335415">
    <property type="component" value="Unassembled WGS sequence"/>
</dbReference>
<dbReference type="InterPro" id="IPR016032">
    <property type="entry name" value="Sig_transdc_resp-reg_C-effctor"/>
</dbReference>
<gene>
    <name evidence="1" type="ORF">FJU30_09185</name>
</gene>
<comment type="caution">
    <text evidence="1">The sequence shown here is derived from an EMBL/GenBank/DDBJ whole genome shotgun (WGS) entry which is preliminary data.</text>
</comment>
<proteinExistence type="predicted"/>
<dbReference type="GO" id="GO:0003677">
    <property type="term" value="F:DNA binding"/>
    <property type="evidence" value="ECO:0007669"/>
    <property type="project" value="InterPro"/>
</dbReference>
<accession>A0A5J5G383</accession>
<protein>
    <recommendedName>
        <fullName evidence="3">HTH luxR-type domain-containing protein</fullName>
    </recommendedName>
</protein>
<organism evidence="1 2">
    <name type="scientific">Affinibrenneria salicis</name>
    <dbReference type="NCBI Taxonomy" id="2590031"/>
    <lineage>
        <taxon>Bacteria</taxon>
        <taxon>Pseudomonadati</taxon>
        <taxon>Pseudomonadota</taxon>
        <taxon>Gammaproteobacteria</taxon>
        <taxon>Enterobacterales</taxon>
        <taxon>Pectobacteriaceae</taxon>
        <taxon>Affinibrenneria</taxon>
    </lineage>
</organism>
<dbReference type="SUPFAM" id="SSF46894">
    <property type="entry name" value="C-terminal effector domain of the bipartite response regulators"/>
    <property type="match status" value="1"/>
</dbReference>
<dbReference type="EMBL" id="VYKJ01000003">
    <property type="protein sequence ID" value="KAA9001377.1"/>
    <property type="molecule type" value="Genomic_DNA"/>
</dbReference>
<evidence type="ECO:0000313" key="1">
    <source>
        <dbReference type="EMBL" id="KAA9001377.1"/>
    </source>
</evidence>
<reference evidence="1 2" key="1">
    <citation type="submission" date="2019-09" db="EMBL/GenBank/DDBJ databases">
        <authorList>
            <person name="Li Y."/>
        </authorList>
    </citation>
    <scope>NUCLEOTIDE SEQUENCE [LARGE SCALE GENOMIC DNA]</scope>
    <source>
        <strain evidence="1 2">L3-3HA</strain>
    </source>
</reference>
<sequence>MKKQSLDDDAVEIAYVLESAAWGEVTWDDVLKRMAEIIPGTSLHSVHHDPFASKALTLNWHGVDDVIAEQYKRYYIGINPWAPVLAARPSGTIFASEREMPAYMFKNTEYYCDYHCKLGQQTAWCGIKIDTGPRDNFFLCFNYSHNASRILDSYCAQLLSAIRQPLLSVLTEEKRVNNIRQRVAAEAAISLSSTDASLVVDEKMKLFEMNLRAEALISEGAFVRCRQGVVSFRNNALNDMLVEKVKILNASPLGSQQMFGVQFGLKSLIIKFTRVSNVLGRPLLNTPALILISITDASLRRGELDMNLLKSLYGVTDTEAKLCHFLARGFGLIESAEMAGITYEHARQRIKIILGKTGTKNKIELISLLSQLICWVDRTAG</sequence>
<evidence type="ECO:0000313" key="2">
    <source>
        <dbReference type="Proteomes" id="UP000335415"/>
    </source>
</evidence>